<dbReference type="EMBL" id="JACIIU010000018">
    <property type="protein sequence ID" value="MBB6262172.1"/>
    <property type="molecule type" value="Genomic_DNA"/>
</dbReference>
<keyword evidence="4" id="KW-1003">Cell membrane</keyword>
<dbReference type="PROSITE" id="PS50893">
    <property type="entry name" value="ABC_TRANSPORTER_2"/>
    <property type="match status" value="1"/>
</dbReference>
<dbReference type="AlphaFoldDB" id="A0A841M079"/>
<evidence type="ECO:0000256" key="10">
    <source>
        <dbReference type="ARBA" id="ARBA00022967"/>
    </source>
</evidence>
<dbReference type="PANTHER" id="PTHR43297:SF2">
    <property type="entry name" value="DIPEPTIDE TRANSPORT ATP-BINDING PROTEIN DPPD"/>
    <property type="match status" value="1"/>
</dbReference>
<sequence>MSAADTSQPLLEVKNLTVTFPTSRGPVNVVKGISFQLGREKLGIVGESGSGKSMTGRAILKLIRSPGKIAADTMNFDGIDLLKTSERQMRALRGSRISMVMQDPKFSLNPVMTIGDQIAEALQTHEKISRKELNSRVIAMLEAVRINNPAHVAKLYPHEVSGGMGQRVMIAMMLIPKPDLLIADEPTSALDVSVQAQVLDIMDALVSGNGMGLLLISHDLNLVARYCDRIIVMNSGEIVEECLAKDLHQAKHPYTQGLLAAMPKIDEDRDELPVLDRSLWSAGART</sequence>
<dbReference type="FunFam" id="3.40.50.300:FF:000016">
    <property type="entry name" value="Oligopeptide ABC transporter ATP-binding component"/>
    <property type="match status" value="1"/>
</dbReference>
<evidence type="ECO:0000256" key="3">
    <source>
        <dbReference type="ARBA" id="ARBA00022448"/>
    </source>
</evidence>
<evidence type="ECO:0000256" key="8">
    <source>
        <dbReference type="ARBA" id="ARBA00022856"/>
    </source>
</evidence>
<keyword evidence="11" id="KW-0472">Membrane</keyword>
<proteinExistence type="inferred from homology"/>
<comment type="function">
    <text evidence="12">Probably part of an ABC transporter complex that could be involved in peptide import. Probably responsible for energy coupling to the transport system.</text>
</comment>
<protein>
    <submittedName>
        <fullName evidence="14">Peptide/nickel transport system ATP-binding protein</fullName>
    </submittedName>
</protein>
<accession>A0A841M079</accession>
<name>A0A841M079_9HYPH</name>
<reference evidence="14 15" key="1">
    <citation type="submission" date="2020-08" db="EMBL/GenBank/DDBJ databases">
        <title>Genomic Encyclopedia of Type Strains, Phase IV (KMG-IV): sequencing the most valuable type-strain genomes for metagenomic binning, comparative biology and taxonomic classification.</title>
        <authorList>
            <person name="Goeker M."/>
        </authorList>
    </citation>
    <scope>NUCLEOTIDE SEQUENCE [LARGE SCALE GENOMIC DNA]</scope>
    <source>
        <strain evidence="14 15">DSM 22336</strain>
    </source>
</reference>
<dbReference type="Proteomes" id="UP000555393">
    <property type="component" value="Unassembled WGS sequence"/>
</dbReference>
<dbReference type="Pfam" id="PF00005">
    <property type="entry name" value="ABC_tran"/>
    <property type="match status" value="1"/>
</dbReference>
<evidence type="ECO:0000313" key="14">
    <source>
        <dbReference type="EMBL" id="MBB6262172.1"/>
    </source>
</evidence>
<dbReference type="CDD" id="cd03257">
    <property type="entry name" value="ABC_NikE_OppD_transporters"/>
    <property type="match status" value="1"/>
</dbReference>
<dbReference type="GO" id="GO:0016887">
    <property type="term" value="F:ATP hydrolysis activity"/>
    <property type="evidence" value="ECO:0007669"/>
    <property type="project" value="InterPro"/>
</dbReference>
<evidence type="ECO:0000256" key="12">
    <source>
        <dbReference type="ARBA" id="ARBA00025070"/>
    </source>
</evidence>
<dbReference type="GO" id="GO:0015833">
    <property type="term" value="P:peptide transport"/>
    <property type="evidence" value="ECO:0007669"/>
    <property type="project" value="UniProtKB-KW"/>
</dbReference>
<feature type="domain" description="ABC transporter" evidence="13">
    <location>
        <begin position="11"/>
        <end position="260"/>
    </location>
</feature>
<keyword evidence="3" id="KW-0813">Transport</keyword>
<evidence type="ECO:0000256" key="2">
    <source>
        <dbReference type="ARBA" id="ARBA00005417"/>
    </source>
</evidence>
<keyword evidence="8" id="KW-0571">Peptide transport</keyword>
<gene>
    <name evidence="14" type="ORF">FHS77_002744</name>
</gene>
<dbReference type="PANTHER" id="PTHR43297">
    <property type="entry name" value="OLIGOPEPTIDE TRANSPORT ATP-BINDING PROTEIN APPD"/>
    <property type="match status" value="1"/>
</dbReference>
<keyword evidence="9" id="KW-0653">Protein transport</keyword>
<comment type="subcellular location">
    <subcellularLocation>
        <location evidence="1">Cell inner membrane</location>
        <topology evidence="1">Peripheral membrane protein</topology>
    </subcellularLocation>
</comment>
<keyword evidence="10" id="KW-1278">Translocase</keyword>
<evidence type="ECO:0000256" key="5">
    <source>
        <dbReference type="ARBA" id="ARBA00022519"/>
    </source>
</evidence>
<dbReference type="SUPFAM" id="SSF52540">
    <property type="entry name" value="P-loop containing nucleoside triphosphate hydrolases"/>
    <property type="match status" value="1"/>
</dbReference>
<evidence type="ECO:0000313" key="15">
    <source>
        <dbReference type="Proteomes" id="UP000555393"/>
    </source>
</evidence>
<organism evidence="14 15">
    <name type="scientific">Paenochrobactrum gallinarii</name>
    <dbReference type="NCBI Taxonomy" id="643673"/>
    <lineage>
        <taxon>Bacteria</taxon>
        <taxon>Pseudomonadati</taxon>
        <taxon>Pseudomonadota</taxon>
        <taxon>Alphaproteobacteria</taxon>
        <taxon>Hyphomicrobiales</taxon>
        <taxon>Brucellaceae</taxon>
        <taxon>Paenochrobactrum</taxon>
    </lineage>
</organism>
<evidence type="ECO:0000256" key="7">
    <source>
        <dbReference type="ARBA" id="ARBA00022840"/>
    </source>
</evidence>
<dbReference type="InterPro" id="IPR050388">
    <property type="entry name" value="ABC_Ni/Peptide_Import"/>
</dbReference>
<dbReference type="GO" id="GO:0055085">
    <property type="term" value="P:transmembrane transport"/>
    <property type="evidence" value="ECO:0007669"/>
    <property type="project" value="UniProtKB-ARBA"/>
</dbReference>
<dbReference type="GO" id="GO:0005524">
    <property type="term" value="F:ATP binding"/>
    <property type="evidence" value="ECO:0007669"/>
    <property type="project" value="UniProtKB-KW"/>
</dbReference>
<dbReference type="Gene3D" id="3.40.50.300">
    <property type="entry name" value="P-loop containing nucleotide triphosphate hydrolases"/>
    <property type="match status" value="1"/>
</dbReference>
<dbReference type="InterPro" id="IPR003593">
    <property type="entry name" value="AAA+_ATPase"/>
</dbReference>
<dbReference type="SMART" id="SM00382">
    <property type="entry name" value="AAA"/>
    <property type="match status" value="1"/>
</dbReference>
<dbReference type="InterPro" id="IPR003439">
    <property type="entry name" value="ABC_transporter-like_ATP-bd"/>
</dbReference>
<keyword evidence="5" id="KW-0997">Cell inner membrane</keyword>
<dbReference type="RefSeq" id="WP_184224213.1">
    <property type="nucleotide sequence ID" value="NZ_JACIIU010000018.1"/>
</dbReference>
<dbReference type="GO" id="GO:0015031">
    <property type="term" value="P:protein transport"/>
    <property type="evidence" value="ECO:0007669"/>
    <property type="project" value="UniProtKB-KW"/>
</dbReference>
<dbReference type="GO" id="GO:0005886">
    <property type="term" value="C:plasma membrane"/>
    <property type="evidence" value="ECO:0007669"/>
    <property type="project" value="UniProtKB-SubCell"/>
</dbReference>
<evidence type="ECO:0000259" key="13">
    <source>
        <dbReference type="PROSITE" id="PS50893"/>
    </source>
</evidence>
<evidence type="ECO:0000256" key="4">
    <source>
        <dbReference type="ARBA" id="ARBA00022475"/>
    </source>
</evidence>
<comment type="caution">
    <text evidence="14">The sequence shown here is derived from an EMBL/GenBank/DDBJ whole genome shotgun (WGS) entry which is preliminary data.</text>
</comment>
<evidence type="ECO:0000256" key="6">
    <source>
        <dbReference type="ARBA" id="ARBA00022741"/>
    </source>
</evidence>
<evidence type="ECO:0000256" key="1">
    <source>
        <dbReference type="ARBA" id="ARBA00004417"/>
    </source>
</evidence>
<keyword evidence="6" id="KW-0547">Nucleotide-binding</keyword>
<evidence type="ECO:0000256" key="9">
    <source>
        <dbReference type="ARBA" id="ARBA00022927"/>
    </source>
</evidence>
<keyword evidence="7 14" id="KW-0067">ATP-binding</keyword>
<dbReference type="InterPro" id="IPR027417">
    <property type="entry name" value="P-loop_NTPase"/>
</dbReference>
<keyword evidence="15" id="KW-1185">Reference proteome</keyword>
<comment type="similarity">
    <text evidence="2">Belongs to the ABC transporter superfamily.</text>
</comment>
<evidence type="ECO:0000256" key="11">
    <source>
        <dbReference type="ARBA" id="ARBA00023136"/>
    </source>
</evidence>